<organism evidence="1 2">
    <name type="scientific">Dentiscutata heterogama</name>
    <dbReference type="NCBI Taxonomy" id="1316150"/>
    <lineage>
        <taxon>Eukaryota</taxon>
        <taxon>Fungi</taxon>
        <taxon>Fungi incertae sedis</taxon>
        <taxon>Mucoromycota</taxon>
        <taxon>Glomeromycotina</taxon>
        <taxon>Glomeromycetes</taxon>
        <taxon>Diversisporales</taxon>
        <taxon>Gigasporaceae</taxon>
        <taxon>Dentiscutata</taxon>
    </lineage>
</organism>
<sequence length="168" mass="19683">VMSTGQDNKDFKHCMDYGPQKWPNVSMIKRAFSSALIKNGSGPFVEKTKEYREIFQKPSKKYLIPSNQILQNICEDFVRKEEEKFINSCAIWAYKEEEISINDVCEILTPFPLFNTWDPNNIEIIRFSKDSIDATKRLSKNKRAFKGLRLRKRLAIFTINIADTMLEF</sequence>
<evidence type="ECO:0000313" key="2">
    <source>
        <dbReference type="Proteomes" id="UP000789702"/>
    </source>
</evidence>
<proteinExistence type="predicted"/>
<dbReference type="Proteomes" id="UP000789702">
    <property type="component" value="Unassembled WGS sequence"/>
</dbReference>
<name>A0ACA9KRY8_9GLOM</name>
<evidence type="ECO:0000313" key="1">
    <source>
        <dbReference type="EMBL" id="CAG8487042.1"/>
    </source>
</evidence>
<accession>A0ACA9KRY8</accession>
<feature type="non-terminal residue" evidence="1">
    <location>
        <position position="1"/>
    </location>
</feature>
<reference evidence="1" key="1">
    <citation type="submission" date="2021-06" db="EMBL/GenBank/DDBJ databases">
        <authorList>
            <person name="Kallberg Y."/>
            <person name="Tangrot J."/>
            <person name="Rosling A."/>
        </authorList>
    </citation>
    <scope>NUCLEOTIDE SEQUENCE</scope>
    <source>
        <strain evidence="1">IL203A</strain>
    </source>
</reference>
<protein>
    <submittedName>
        <fullName evidence="1">13629_t:CDS:1</fullName>
    </submittedName>
</protein>
<keyword evidence="2" id="KW-1185">Reference proteome</keyword>
<dbReference type="EMBL" id="CAJVPU010001721">
    <property type="protein sequence ID" value="CAG8487042.1"/>
    <property type="molecule type" value="Genomic_DNA"/>
</dbReference>
<comment type="caution">
    <text evidence="1">The sequence shown here is derived from an EMBL/GenBank/DDBJ whole genome shotgun (WGS) entry which is preliminary data.</text>
</comment>
<gene>
    <name evidence="1" type="ORF">DHETER_LOCUS2391</name>
</gene>